<dbReference type="InterPro" id="IPR008780">
    <property type="entry name" value="Plasmodium_Vir"/>
</dbReference>
<evidence type="ECO:0000313" key="3">
    <source>
        <dbReference type="Proteomes" id="UP000078546"/>
    </source>
</evidence>
<dbReference type="AlphaFoldDB" id="A0A1A8X467"/>
<reference evidence="3" key="1">
    <citation type="submission" date="2016-05" db="EMBL/GenBank/DDBJ databases">
        <authorList>
            <person name="Naeem Raeece"/>
        </authorList>
    </citation>
    <scope>NUCLEOTIDE SEQUENCE [LARGE SCALE GENOMIC DNA]</scope>
</reference>
<dbReference type="Pfam" id="PF05795">
    <property type="entry name" value="Plasmodium_Vir"/>
    <property type="match status" value="2"/>
</dbReference>
<feature type="region of interest" description="Disordered" evidence="1">
    <location>
        <begin position="220"/>
        <end position="260"/>
    </location>
</feature>
<evidence type="ECO:0000256" key="1">
    <source>
        <dbReference type="SAM" id="MobiDB-lite"/>
    </source>
</evidence>
<name>A0A1A8X467_PLAOA</name>
<proteinExistence type="predicted"/>
<protein>
    <submittedName>
        <fullName evidence="2">PIR Superfamily Protein</fullName>
    </submittedName>
</protein>
<dbReference type="EMBL" id="FLQV01001680">
    <property type="protein sequence ID" value="SBT00056.1"/>
    <property type="molecule type" value="Genomic_DNA"/>
</dbReference>
<sequence>MSSQKLFSNSSKELISEKFYEAMNNDSSDLSKYENECNDIHVHNPKDEMKKICKKYLRYLEYCKLLHAEKYQYDVSILFNYWLYGILTLIYGANSTEKIRTGFSALQLKWGYYNNTIANKPYYIKCKPELSMVDHEDWDKRKKLYDYYVDYDTLSTMAKTFYDNCEYYKEIEEKMSLYEHFDEQCLLDNDNCPNFYDKCKPYNPDSVLSQLPCHEKITREQADAKAAERSAAMQHTSGSEQDTEVGPLEPGVPGLASGSEIEVKSETSQIGTKVGQSVLGITPVFLTASALYRYTPIGSWIRNLGKNSTNSISDMDGEMEGFLGNTQASGDILLGETSNYISYQPM</sequence>
<organism evidence="2 3">
    <name type="scientific">Plasmodium ovale curtisi</name>
    <dbReference type="NCBI Taxonomy" id="864141"/>
    <lineage>
        <taxon>Eukaryota</taxon>
        <taxon>Sar</taxon>
        <taxon>Alveolata</taxon>
        <taxon>Apicomplexa</taxon>
        <taxon>Aconoidasida</taxon>
        <taxon>Haemosporida</taxon>
        <taxon>Plasmodiidae</taxon>
        <taxon>Plasmodium</taxon>
        <taxon>Plasmodium (Plasmodium)</taxon>
    </lineage>
</organism>
<evidence type="ECO:0000313" key="2">
    <source>
        <dbReference type="EMBL" id="SBT00056.1"/>
    </source>
</evidence>
<gene>
    <name evidence="2" type="ORF">POVCU1_057230</name>
</gene>
<dbReference type="Proteomes" id="UP000078546">
    <property type="component" value="Unassembled WGS sequence"/>
</dbReference>
<accession>A0A1A8X467</accession>